<dbReference type="Gene3D" id="3.20.20.80">
    <property type="entry name" value="Glycosidases"/>
    <property type="match status" value="3"/>
</dbReference>
<dbReference type="PANTHER" id="PTHR10353:SF29">
    <property type="entry name" value="BETA-GLUCOSIDASE 11"/>
    <property type="match status" value="1"/>
</dbReference>
<dbReference type="InterPro" id="IPR017853">
    <property type="entry name" value="GH"/>
</dbReference>
<comment type="caution">
    <text evidence="4">The sequence shown here is derived from an EMBL/GenBank/DDBJ whole genome shotgun (WGS) entry which is preliminary data.</text>
</comment>
<dbReference type="SUPFAM" id="SSF51445">
    <property type="entry name" value="(Trans)glycosidases"/>
    <property type="match status" value="1"/>
</dbReference>
<evidence type="ECO:0000256" key="2">
    <source>
        <dbReference type="RuleBase" id="RU003690"/>
    </source>
</evidence>
<dbReference type="AlphaFoldDB" id="A0A978UQC0"/>
<dbReference type="EMBL" id="JAEACU010000009">
    <property type="protein sequence ID" value="KAH7517070.1"/>
    <property type="molecule type" value="Genomic_DNA"/>
</dbReference>
<accession>A0A978UQC0</accession>
<evidence type="ECO:0008006" key="6">
    <source>
        <dbReference type="Google" id="ProtNLM"/>
    </source>
</evidence>
<evidence type="ECO:0000256" key="3">
    <source>
        <dbReference type="SAM" id="SignalP"/>
    </source>
</evidence>
<keyword evidence="3" id="KW-0732">Signal</keyword>
<feature type="chain" id="PRO_5037975521" description="Beta-glucosidase 11-like" evidence="3">
    <location>
        <begin position="23"/>
        <end position="334"/>
    </location>
</feature>
<protein>
    <recommendedName>
        <fullName evidence="6">Beta-glucosidase 11-like</fullName>
    </recommendedName>
</protein>
<feature type="signal peptide" evidence="3">
    <location>
        <begin position="1"/>
        <end position="22"/>
    </location>
</feature>
<comment type="similarity">
    <text evidence="1 2">Belongs to the glycosyl hydrolase 1 family.</text>
</comment>
<organism evidence="4 5">
    <name type="scientific">Ziziphus jujuba var. spinosa</name>
    <dbReference type="NCBI Taxonomy" id="714518"/>
    <lineage>
        <taxon>Eukaryota</taxon>
        <taxon>Viridiplantae</taxon>
        <taxon>Streptophyta</taxon>
        <taxon>Embryophyta</taxon>
        <taxon>Tracheophyta</taxon>
        <taxon>Spermatophyta</taxon>
        <taxon>Magnoliopsida</taxon>
        <taxon>eudicotyledons</taxon>
        <taxon>Gunneridae</taxon>
        <taxon>Pentapetalae</taxon>
        <taxon>rosids</taxon>
        <taxon>fabids</taxon>
        <taxon>Rosales</taxon>
        <taxon>Rhamnaceae</taxon>
        <taxon>Paliureae</taxon>
        <taxon>Ziziphus</taxon>
    </lineage>
</organism>
<dbReference type="InterPro" id="IPR001360">
    <property type="entry name" value="Glyco_hydro_1"/>
</dbReference>
<evidence type="ECO:0000313" key="5">
    <source>
        <dbReference type="Proteomes" id="UP000813462"/>
    </source>
</evidence>
<dbReference type="Pfam" id="PF00232">
    <property type="entry name" value="Glyco_hydro_1"/>
    <property type="match status" value="2"/>
</dbReference>
<dbReference type="GO" id="GO:0008422">
    <property type="term" value="F:beta-glucosidase activity"/>
    <property type="evidence" value="ECO:0007669"/>
    <property type="project" value="TreeGrafter"/>
</dbReference>
<evidence type="ECO:0000313" key="4">
    <source>
        <dbReference type="EMBL" id="KAH7517070.1"/>
    </source>
</evidence>
<reference evidence="4" key="1">
    <citation type="journal article" date="2021" name="Front. Plant Sci.">
        <title>Chromosome-Scale Genome Assembly for Chinese Sour Jujube and Insights Into Its Genome Evolution and Domestication Signature.</title>
        <authorList>
            <person name="Shen L.-Y."/>
            <person name="Luo H."/>
            <person name="Wang X.-L."/>
            <person name="Wang X.-M."/>
            <person name="Qiu X.-J."/>
            <person name="Liu H."/>
            <person name="Zhou S.-S."/>
            <person name="Jia K.-H."/>
            <person name="Nie S."/>
            <person name="Bao Y.-T."/>
            <person name="Zhang R.-G."/>
            <person name="Yun Q.-Z."/>
            <person name="Chai Y.-H."/>
            <person name="Lu J.-Y."/>
            <person name="Li Y."/>
            <person name="Zhao S.-W."/>
            <person name="Mao J.-F."/>
            <person name="Jia S.-G."/>
            <person name="Mao Y.-M."/>
        </authorList>
    </citation>
    <scope>NUCLEOTIDE SEQUENCE</scope>
    <source>
        <strain evidence="4">AT0</strain>
        <tissue evidence="4">Leaf</tissue>
    </source>
</reference>
<proteinExistence type="inferred from homology"/>
<sequence length="334" mass="37626">MSNHWFLKLTMISLAGVGLCRGGKYNRDDFPANFVFGSGTSAYQEDVQLMVDTGLDAFKFSISWSRLIPKGRGPVNPKGLQYYSYLIDELISHGIQPHITLHHNDLPQTLDDEYGGRANHKIVGDFIAYADVCFREFGDRVLYWTTVNEANVFAYGGYDVGVTPPQRCSPPFESLNCTRGNSTLEPHLVAHNILLAHASTVSLYRQNIRFLDPLVFGDYPETMKRNAGSRLAAFTNYEYKLIKGSFDFVGVLYYSNATGEDNPESLEVQPRDFSADVAATINYIVELFGGNEVSFGLYYVDLDDPDLKRYPKLSAIWYSNFLKGKKLLFRCSSK</sequence>
<dbReference type="GO" id="GO:0005975">
    <property type="term" value="P:carbohydrate metabolic process"/>
    <property type="evidence" value="ECO:0007669"/>
    <property type="project" value="InterPro"/>
</dbReference>
<name>A0A978UQC0_ZIZJJ</name>
<gene>
    <name evidence="4" type="ORF">FEM48_Zijuj09G0023200</name>
</gene>
<dbReference type="PANTHER" id="PTHR10353">
    <property type="entry name" value="GLYCOSYL HYDROLASE"/>
    <property type="match status" value="1"/>
</dbReference>
<evidence type="ECO:0000256" key="1">
    <source>
        <dbReference type="ARBA" id="ARBA00010838"/>
    </source>
</evidence>
<dbReference type="Proteomes" id="UP000813462">
    <property type="component" value="Unassembled WGS sequence"/>
</dbReference>